<name>A0ABS7XS63_9FLAO</name>
<proteinExistence type="predicted"/>
<accession>A0ABS7XS63</accession>
<dbReference type="Proteomes" id="UP001198901">
    <property type="component" value="Unassembled WGS sequence"/>
</dbReference>
<dbReference type="RefSeq" id="WP_224528812.1">
    <property type="nucleotide sequence ID" value="NZ_JAIUJR010000006.1"/>
</dbReference>
<feature type="chain" id="PRO_5045248934" evidence="1">
    <location>
        <begin position="27"/>
        <end position="180"/>
    </location>
</feature>
<keyword evidence="1" id="KW-0732">Signal</keyword>
<comment type="caution">
    <text evidence="2">The sequence shown here is derived from an EMBL/GenBank/DDBJ whole genome shotgun (WGS) entry which is preliminary data.</text>
</comment>
<evidence type="ECO:0000313" key="2">
    <source>
        <dbReference type="EMBL" id="MCA0132868.1"/>
    </source>
</evidence>
<gene>
    <name evidence="2" type="ORF">LBU54_09770</name>
</gene>
<keyword evidence="3" id="KW-1185">Reference proteome</keyword>
<feature type="signal peptide" evidence="1">
    <location>
        <begin position="1"/>
        <end position="26"/>
    </location>
</feature>
<evidence type="ECO:0000313" key="3">
    <source>
        <dbReference type="Proteomes" id="UP001198901"/>
    </source>
</evidence>
<evidence type="ECO:0000256" key="1">
    <source>
        <dbReference type="SAM" id="SignalP"/>
    </source>
</evidence>
<protein>
    <submittedName>
        <fullName evidence="2">Uncharacterized protein</fullName>
    </submittedName>
</protein>
<sequence>MHNQLFLISKRIKFIFPILLAFILTACPSDDDCTKTITIPQFFVVGNQTYSTETTQEVPCDFPEPTEPEVVDIPFLENFTYEIISFTYIGETDNNTTILQFEIQLNNHNNYPVSGLPYFTINSSELEFSTANYVNDAVNPCLSIQSNSSCLFTFDQEYPLNGTLAPTTFEIVNVQYIITD</sequence>
<reference evidence="3" key="1">
    <citation type="submission" date="2023-07" db="EMBL/GenBank/DDBJ databases">
        <authorList>
            <person name="Yue Y."/>
        </authorList>
    </citation>
    <scope>NUCLEOTIDE SEQUENCE [LARGE SCALE GENOMIC DNA]</scope>
    <source>
        <strain evidence="3">D23</strain>
    </source>
</reference>
<organism evidence="2 3">
    <name type="scientific">Winogradskyella alexanderae</name>
    <dbReference type="NCBI Taxonomy" id="2877123"/>
    <lineage>
        <taxon>Bacteria</taxon>
        <taxon>Pseudomonadati</taxon>
        <taxon>Bacteroidota</taxon>
        <taxon>Flavobacteriia</taxon>
        <taxon>Flavobacteriales</taxon>
        <taxon>Flavobacteriaceae</taxon>
        <taxon>Winogradskyella</taxon>
    </lineage>
</organism>
<dbReference type="EMBL" id="JAIUJR010000006">
    <property type="protein sequence ID" value="MCA0132868.1"/>
    <property type="molecule type" value="Genomic_DNA"/>
</dbReference>